<comment type="caution">
    <text evidence="2">The sequence shown here is derived from an EMBL/GenBank/DDBJ whole genome shotgun (WGS) entry which is preliminary data.</text>
</comment>
<organism evidence="2 3">
    <name type="scientific">Cellvibrio fontiphilus</name>
    <dbReference type="NCBI Taxonomy" id="1815559"/>
    <lineage>
        <taxon>Bacteria</taxon>
        <taxon>Pseudomonadati</taxon>
        <taxon>Pseudomonadota</taxon>
        <taxon>Gammaproteobacteria</taxon>
        <taxon>Cellvibrionales</taxon>
        <taxon>Cellvibrionaceae</taxon>
        <taxon>Cellvibrio</taxon>
    </lineage>
</organism>
<evidence type="ECO:0000313" key="2">
    <source>
        <dbReference type="EMBL" id="MFC3116651.1"/>
    </source>
</evidence>
<evidence type="ECO:0000313" key="3">
    <source>
        <dbReference type="Proteomes" id="UP001595555"/>
    </source>
</evidence>
<dbReference type="Proteomes" id="UP001595555">
    <property type="component" value="Unassembled WGS sequence"/>
</dbReference>
<reference evidence="3" key="1">
    <citation type="journal article" date="2019" name="Int. J. Syst. Evol. Microbiol.">
        <title>The Global Catalogue of Microorganisms (GCM) 10K type strain sequencing project: providing services to taxonomists for standard genome sequencing and annotation.</title>
        <authorList>
            <consortium name="The Broad Institute Genomics Platform"/>
            <consortium name="The Broad Institute Genome Sequencing Center for Infectious Disease"/>
            <person name="Wu L."/>
            <person name="Ma J."/>
        </authorList>
    </citation>
    <scope>NUCLEOTIDE SEQUENCE [LARGE SCALE GENOMIC DNA]</scope>
    <source>
        <strain evidence="3">KCTC 52237</strain>
    </source>
</reference>
<dbReference type="EMBL" id="JBHRTF010000006">
    <property type="protein sequence ID" value="MFC3116651.1"/>
    <property type="molecule type" value="Genomic_DNA"/>
</dbReference>
<accession>A0ABV7FG95</accession>
<keyword evidence="3" id="KW-1185">Reference proteome</keyword>
<keyword evidence="1" id="KW-0732">Signal</keyword>
<protein>
    <submittedName>
        <fullName evidence="2">Uncharacterized protein</fullName>
    </submittedName>
</protein>
<sequence length="160" mass="16758">MRFMKFLSLLGFVFVSSIAMNAQANTPVSCSWTYLGGGGAYGSWTSVDGCFIARPQMAPLLIAQRTRTNTGSCTITVNSPYVNLGSCTNPSFYLGSASSSSSVSSTPAPVCTTSNINIGQSCNGENWCMESFGRACSAAGGSTVWNNGTYVCQKTTCTNP</sequence>
<feature type="signal peptide" evidence="1">
    <location>
        <begin position="1"/>
        <end position="24"/>
    </location>
</feature>
<gene>
    <name evidence="2" type="ORF">ACFODX_13850</name>
</gene>
<evidence type="ECO:0000256" key="1">
    <source>
        <dbReference type="SAM" id="SignalP"/>
    </source>
</evidence>
<dbReference type="RefSeq" id="WP_378120166.1">
    <property type="nucleotide sequence ID" value="NZ_JBHRTF010000006.1"/>
</dbReference>
<proteinExistence type="predicted"/>
<name>A0ABV7FG95_9GAMM</name>
<feature type="chain" id="PRO_5046005473" evidence="1">
    <location>
        <begin position="25"/>
        <end position="160"/>
    </location>
</feature>